<sequence length="242" mass="26812">MLRTVICPRCGEWMDETHPDFPRCVFCGEKLTQCGFCRAFPGNGKPCPKAKGHPIVYASSDLNCPHFVPKLVAKQTHPILSPAVRWQTAASLMFTLSVLIVAFLSRPVPPKILLAAKAPSQVVVGDSLEVRMLVKAAANQPVRLRLDRRLLADFQLIGISPLPVKVEQRGQFYEFVLPVSHDPQPVTVKFKSTRTGEYAMRAMVVTAPRNQAEWQAKVKVVEQTAPPKPPKGLAVIAMALWR</sequence>
<name>A0ABT2EN62_9BACT</name>
<evidence type="ECO:0000313" key="2">
    <source>
        <dbReference type="Proteomes" id="UP001204798"/>
    </source>
</evidence>
<dbReference type="Proteomes" id="UP001204798">
    <property type="component" value="Unassembled WGS sequence"/>
</dbReference>
<evidence type="ECO:0000313" key="1">
    <source>
        <dbReference type="EMBL" id="MCS3919394.1"/>
    </source>
</evidence>
<protein>
    <submittedName>
        <fullName evidence="1">Uncharacterized protein</fullName>
    </submittedName>
</protein>
<keyword evidence="2" id="KW-1185">Reference proteome</keyword>
<dbReference type="EMBL" id="JANUCP010000003">
    <property type="protein sequence ID" value="MCS3919394.1"/>
    <property type="molecule type" value="Genomic_DNA"/>
</dbReference>
<proteinExistence type="predicted"/>
<reference evidence="1 2" key="1">
    <citation type="submission" date="2022-08" db="EMBL/GenBank/DDBJ databases">
        <title>Bacterial and archaeal communities from various locations to study Microbial Dark Matter (Phase II).</title>
        <authorList>
            <person name="Stepanauskas R."/>
        </authorList>
    </citation>
    <scope>NUCLEOTIDE SEQUENCE [LARGE SCALE GENOMIC DNA]</scope>
    <source>
        <strain evidence="1 2">PD1</strain>
    </source>
</reference>
<dbReference type="RefSeq" id="WP_259095778.1">
    <property type="nucleotide sequence ID" value="NZ_CP130454.1"/>
</dbReference>
<comment type="caution">
    <text evidence="1">The sequence shown here is derived from an EMBL/GenBank/DDBJ whole genome shotgun (WGS) entry which is preliminary data.</text>
</comment>
<accession>A0ABT2EN62</accession>
<organism evidence="1 2">
    <name type="scientific">Candidatus Fervidibacter sacchari</name>
    <dbReference type="NCBI Taxonomy" id="1448929"/>
    <lineage>
        <taxon>Bacteria</taxon>
        <taxon>Candidatus Fervidibacterota</taxon>
        <taxon>Candidatus Fervidibacter</taxon>
    </lineage>
</organism>
<gene>
    <name evidence="1" type="ORF">M2350_001807</name>
</gene>